<dbReference type="GO" id="GO:0006508">
    <property type="term" value="P:proteolysis"/>
    <property type="evidence" value="ECO:0007669"/>
    <property type="project" value="UniProtKB-KW"/>
</dbReference>
<feature type="transmembrane region" description="Helical" evidence="8">
    <location>
        <begin position="308"/>
        <end position="325"/>
    </location>
</feature>
<comment type="caution">
    <text evidence="10">The sequence shown here is derived from an EMBL/GenBank/DDBJ whole genome shotgun (WGS) entry which is preliminary data.</text>
</comment>
<keyword evidence="3 8" id="KW-0812">Transmembrane</keyword>
<dbReference type="Pfam" id="PF01694">
    <property type="entry name" value="Rhomboid"/>
    <property type="match status" value="1"/>
</dbReference>
<evidence type="ECO:0000256" key="5">
    <source>
        <dbReference type="ARBA" id="ARBA00022825"/>
    </source>
</evidence>
<keyword evidence="7 8" id="KW-0472">Membrane</keyword>
<keyword evidence="5" id="KW-0720">Serine protease</keyword>
<dbReference type="GO" id="GO:0004252">
    <property type="term" value="F:serine-type endopeptidase activity"/>
    <property type="evidence" value="ECO:0007669"/>
    <property type="project" value="InterPro"/>
</dbReference>
<dbReference type="InterPro" id="IPR035952">
    <property type="entry name" value="Rhomboid-like_sf"/>
</dbReference>
<reference evidence="10 11" key="1">
    <citation type="submission" date="2019-03" db="EMBL/GenBank/DDBJ databases">
        <title>Genomic Encyclopedia of Archaeal and Bacterial Type Strains, Phase II (KMG-II): from individual species to whole genera.</title>
        <authorList>
            <person name="Goeker M."/>
        </authorList>
    </citation>
    <scope>NUCLEOTIDE SEQUENCE [LARGE SCALE GENOMIC DNA]</scope>
    <source>
        <strain evidence="10 11">DSM 19034</strain>
    </source>
</reference>
<feature type="transmembrane region" description="Helical" evidence="8">
    <location>
        <begin position="226"/>
        <end position="248"/>
    </location>
</feature>
<evidence type="ECO:0000256" key="6">
    <source>
        <dbReference type="ARBA" id="ARBA00022989"/>
    </source>
</evidence>
<dbReference type="AlphaFoldDB" id="A0A4R6ICX2"/>
<dbReference type="InterPro" id="IPR002610">
    <property type="entry name" value="Peptidase_S54_rhomboid-like"/>
</dbReference>
<dbReference type="GO" id="GO:0016020">
    <property type="term" value="C:membrane"/>
    <property type="evidence" value="ECO:0007669"/>
    <property type="project" value="UniProtKB-SubCell"/>
</dbReference>
<dbReference type="PANTHER" id="PTHR22936:SF69">
    <property type="entry name" value="RHOMBOID-LIKE PROTEIN"/>
    <property type="match status" value="1"/>
</dbReference>
<dbReference type="Gene3D" id="1.20.1540.10">
    <property type="entry name" value="Rhomboid-like"/>
    <property type="match status" value="1"/>
</dbReference>
<evidence type="ECO:0000256" key="3">
    <source>
        <dbReference type="ARBA" id="ARBA00022692"/>
    </source>
</evidence>
<keyword evidence="6 8" id="KW-1133">Transmembrane helix</keyword>
<feature type="transmembrane region" description="Helical" evidence="8">
    <location>
        <begin position="161"/>
        <end position="182"/>
    </location>
</feature>
<feature type="transmembrane region" description="Helical" evidence="8">
    <location>
        <begin position="281"/>
        <end position="301"/>
    </location>
</feature>
<dbReference type="Proteomes" id="UP000295499">
    <property type="component" value="Unassembled WGS sequence"/>
</dbReference>
<dbReference type="PANTHER" id="PTHR22936">
    <property type="entry name" value="RHOMBOID-RELATED"/>
    <property type="match status" value="1"/>
</dbReference>
<evidence type="ECO:0000313" key="11">
    <source>
        <dbReference type="Proteomes" id="UP000295499"/>
    </source>
</evidence>
<proteinExistence type="predicted"/>
<evidence type="ECO:0000256" key="2">
    <source>
        <dbReference type="ARBA" id="ARBA00022670"/>
    </source>
</evidence>
<keyword evidence="11" id="KW-1185">Reference proteome</keyword>
<dbReference type="RefSeq" id="WP_133558441.1">
    <property type="nucleotide sequence ID" value="NZ_SNWM01000005.1"/>
</dbReference>
<comment type="subcellular location">
    <subcellularLocation>
        <location evidence="1">Membrane</location>
        <topology evidence="1">Multi-pass membrane protein</topology>
    </subcellularLocation>
</comment>
<organism evidence="10 11">
    <name type="scientific">Pedobacter duraquae</name>
    <dbReference type="NCBI Taxonomy" id="425511"/>
    <lineage>
        <taxon>Bacteria</taxon>
        <taxon>Pseudomonadati</taxon>
        <taxon>Bacteroidota</taxon>
        <taxon>Sphingobacteriia</taxon>
        <taxon>Sphingobacteriales</taxon>
        <taxon>Sphingobacteriaceae</taxon>
        <taxon>Pedobacter</taxon>
    </lineage>
</organism>
<keyword evidence="2 10" id="KW-0645">Protease</keyword>
<dbReference type="InterPro" id="IPR022764">
    <property type="entry name" value="Peptidase_S54_rhomboid_dom"/>
</dbReference>
<dbReference type="EMBL" id="SNWM01000005">
    <property type="protein sequence ID" value="TDO20120.1"/>
    <property type="molecule type" value="Genomic_DNA"/>
</dbReference>
<protein>
    <submittedName>
        <fullName evidence="10">Rhomboid protease GluP</fullName>
    </submittedName>
</protein>
<feature type="transmembrane region" description="Helical" evidence="8">
    <location>
        <begin position="366"/>
        <end position="387"/>
    </location>
</feature>
<keyword evidence="4" id="KW-0378">Hydrolase</keyword>
<name>A0A4R6ICX2_9SPHI</name>
<dbReference type="OrthoDB" id="9778341at2"/>
<evidence type="ECO:0000256" key="7">
    <source>
        <dbReference type="ARBA" id="ARBA00023136"/>
    </source>
</evidence>
<feature type="transmembrane region" description="Helical" evidence="8">
    <location>
        <begin position="337"/>
        <end position="354"/>
    </location>
</feature>
<evidence type="ECO:0000256" key="1">
    <source>
        <dbReference type="ARBA" id="ARBA00004141"/>
    </source>
</evidence>
<evidence type="ECO:0000256" key="4">
    <source>
        <dbReference type="ARBA" id="ARBA00022801"/>
    </source>
</evidence>
<evidence type="ECO:0000259" key="9">
    <source>
        <dbReference type="Pfam" id="PF01694"/>
    </source>
</evidence>
<sequence length="512" mass="57879">MGLRWGYSPKLEQFIPLGEFPADRYLIIARQAIENLGWKLSHISASGIIAYTGLSLQSYSEEISIRIQFNFAVFKSECVGIQLLFTDYGKNERNAAQFFHEFEYVEYHLNEVWEQQLEAFRLLKEHADDTYFERSPLAVKNKIRNIFYLFYPRKGYIITPLLIDFCILTFFVSMAVLSYFFLKNQRLSIPHGRGYITGDYALGKIGVSSRPFLAKGQWWRLFSYQFLHLSISHLFFNMYALVYIGLMVEPRLGTLKIITIFLLSGVCGGILSAAFHPVQAVAGASGSIMGMFGAFIALLLLKPYEQNANRALLISTSIVVAYMLLLNGAGTKKVDQAAHFGGAIAGFVLAYAGCRSVWFGRKISFIARYGIALSLLAVILTSSFVLMPKDQSKEFEKLQRMYFNNSAVFNKVYQMPSSTPKVRRLTIVSAGVDSWSANKKIALKMDSLNLDKRSEMIVDYDKRIAEQGYVLAKLMYAHTVSGDDSRLPEIRKRATALNSLVTELHVKMAEAK</sequence>
<feature type="transmembrane region" description="Helical" evidence="8">
    <location>
        <begin position="255"/>
        <end position="275"/>
    </location>
</feature>
<accession>A0A4R6ICX2</accession>
<dbReference type="SUPFAM" id="SSF144091">
    <property type="entry name" value="Rhomboid-like"/>
    <property type="match status" value="1"/>
</dbReference>
<gene>
    <name evidence="10" type="ORF">CLV32_3879</name>
</gene>
<evidence type="ECO:0000256" key="8">
    <source>
        <dbReference type="SAM" id="Phobius"/>
    </source>
</evidence>
<evidence type="ECO:0000313" key="10">
    <source>
        <dbReference type="EMBL" id="TDO20120.1"/>
    </source>
</evidence>
<feature type="domain" description="Peptidase S54 rhomboid" evidence="9">
    <location>
        <begin position="215"/>
        <end position="355"/>
    </location>
</feature>